<dbReference type="RefSeq" id="WP_155309598.1">
    <property type="nucleotide sequence ID" value="NZ_AP021879.1"/>
</dbReference>
<keyword evidence="3" id="KW-1005">Bacterial flagellum biogenesis</keyword>
<dbReference type="EMBL" id="AP021879">
    <property type="protein sequence ID" value="BBO88273.1"/>
    <property type="molecule type" value="Genomic_DNA"/>
</dbReference>
<evidence type="ECO:0000256" key="3">
    <source>
        <dbReference type="ARBA" id="ARBA00022795"/>
    </source>
</evidence>
<evidence type="ECO:0000313" key="5">
    <source>
        <dbReference type="Proteomes" id="UP000422108"/>
    </source>
</evidence>
<dbReference type="Pfam" id="PF05130">
    <property type="entry name" value="FlgN"/>
    <property type="match status" value="1"/>
</dbReference>
<keyword evidence="5" id="KW-1185">Reference proteome</keyword>
<dbReference type="GO" id="GO:0044780">
    <property type="term" value="P:bacterial-type flagellum assembly"/>
    <property type="evidence" value="ECO:0007669"/>
    <property type="project" value="InterPro"/>
</dbReference>
<dbReference type="AlphaFoldDB" id="A0A5K8A6L7"/>
<accession>A0A5K8A6L7</accession>
<comment type="function">
    <text evidence="1">Required for the efficient initiation of filament assembly.</text>
</comment>
<dbReference type="InterPro" id="IPR036679">
    <property type="entry name" value="FlgN-like_sf"/>
</dbReference>
<gene>
    <name evidence="4" type="ORF">DSCOOX_14530</name>
</gene>
<sequence>MSQKLDQLLDVMDEEKTCYENMQALLVEEKNAASLPRQDHLLKIGQKKQSLVDTLKRMEGRRLKLVEDLSREYGIEDEERPLTASRLAGYLEPTSAKRLADRAQALKRLIKQVRRENSANATLFSYYLDLTQGALKMLNDLIYGHAVYTKPGTGSRVSGYGSNRGKVFCGNI</sequence>
<protein>
    <recommendedName>
        <fullName evidence="6">Flagellar protein FlgN</fullName>
    </recommendedName>
</protein>
<dbReference type="InterPro" id="IPR007809">
    <property type="entry name" value="FlgN-like"/>
</dbReference>
<name>A0A5K8A6L7_9BACT</name>
<comment type="similarity">
    <text evidence="2">Belongs to the FlgN family.</text>
</comment>
<dbReference type="Gene3D" id="1.20.58.300">
    <property type="entry name" value="FlgN-like"/>
    <property type="match status" value="1"/>
</dbReference>
<dbReference type="SUPFAM" id="SSF140566">
    <property type="entry name" value="FlgN-like"/>
    <property type="match status" value="1"/>
</dbReference>
<evidence type="ECO:0000256" key="2">
    <source>
        <dbReference type="ARBA" id="ARBA00007703"/>
    </source>
</evidence>
<evidence type="ECO:0008006" key="6">
    <source>
        <dbReference type="Google" id="ProtNLM"/>
    </source>
</evidence>
<dbReference type="Proteomes" id="UP000422108">
    <property type="component" value="Chromosome"/>
</dbReference>
<organism evidence="4 5">
    <name type="scientific">Desulfosarcina ovata subsp. ovata</name>
    <dbReference type="NCBI Taxonomy" id="2752305"/>
    <lineage>
        <taxon>Bacteria</taxon>
        <taxon>Pseudomonadati</taxon>
        <taxon>Thermodesulfobacteriota</taxon>
        <taxon>Desulfobacteria</taxon>
        <taxon>Desulfobacterales</taxon>
        <taxon>Desulfosarcinaceae</taxon>
        <taxon>Desulfosarcina</taxon>
    </lineage>
</organism>
<reference evidence="4 5" key="1">
    <citation type="submission" date="2019-11" db="EMBL/GenBank/DDBJ databases">
        <title>Comparative genomics of hydrocarbon-degrading Desulfosarcina strains.</title>
        <authorList>
            <person name="Watanabe M."/>
            <person name="Kojima H."/>
            <person name="Fukui M."/>
        </authorList>
    </citation>
    <scope>NUCLEOTIDE SEQUENCE [LARGE SCALE GENOMIC DNA]</scope>
    <source>
        <strain evidence="5">oXyS1</strain>
    </source>
</reference>
<evidence type="ECO:0000313" key="4">
    <source>
        <dbReference type="EMBL" id="BBO88273.1"/>
    </source>
</evidence>
<proteinExistence type="inferred from homology"/>
<evidence type="ECO:0000256" key="1">
    <source>
        <dbReference type="ARBA" id="ARBA00002397"/>
    </source>
</evidence>